<dbReference type="Pfam" id="PF00392">
    <property type="entry name" value="GntR"/>
    <property type="match status" value="1"/>
</dbReference>
<evidence type="ECO:0000313" key="6">
    <source>
        <dbReference type="Proteomes" id="UP000273159"/>
    </source>
</evidence>
<feature type="domain" description="HTH gntR-type" evidence="4">
    <location>
        <begin position="12"/>
        <end position="79"/>
    </location>
</feature>
<keyword evidence="2" id="KW-0238">DNA-binding</keyword>
<comment type="caution">
    <text evidence="5">The sequence shown here is derived from an EMBL/GenBank/DDBJ whole genome shotgun (WGS) entry which is preliminary data.</text>
</comment>
<dbReference type="SMART" id="SM00895">
    <property type="entry name" value="FCD"/>
    <property type="match status" value="1"/>
</dbReference>
<dbReference type="InterPro" id="IPR036390">
    <property type="entry name" value="WH_DNA-bd_sf"/>
</dbReference>
<keyword evidence="3" id="KW-0804">Transcription</keyword>
<accession>A0A3B0FXK8</accession>
<dbReference type="PROSITE" id="PS50949">
    <property type="entry name" value="HTH_GNTR"/>
    <property type="match status" value="1"/>
</dbReference>
<dbReference type="Gene3D" id="1.10.10.10">
    <property type="entry name" value="Winged helix-like DNA-binding domain superfamily/Winged helix DNA-binding domain"/>
    <property type="match status" value="1"/>
</dbReference>
<sequence>MNTPADGTAEHAHTTAWIASVLRSRIAAGELTPGSKLSEEPLCAALGVSRNTLRQAFTTLAGESIVTRIPNRGVFVASPGVEEVREIYRVRRMIEPAAVLWGELTPRVLDELEAIVQRAQQAKDSGSVPDMADANQALHGAVVALTGSASLQDLMDRVLAEMRLVFHTMASAPDFHSHYVDRNVMLVKHLRAGERQEAAEGLRTYLDEAEAELLAHLGAGQDSHSGIRQQAG</sequence>
<dbReference type="GO" id="GO:0003677">
    <property type="term" value="F:DNA binding"/>
    <property type="evidence" value="ECO:0007669"/>
    <property type="project" value="UniProtKB-KW"/>
</dbReference>
<dbReference type="RefSeq" id="WP_120692248.1">
    <property type="nucleotide sequence ID" value="NZ_RBNH01000006.1"/>
</dbReference>
<dbReference type="Proteomes" id="UP000273159">
    <property type="component" value="Unassembled WGS sequence"/>
</dbReference>
<dbReference type="InterPro" id="IPR036388">
    <property type="entry name" value="WH-like_DNA-bd_sf"/>
</dbReference>
<dbReference type="Gene3D" id="1.20.120.530">
    <property type="entry name" value="GntR ligand-binding domain-like"/>
    <property type="match status" value="1"/>
</dbReference>
<dbReference type="SMART" id="SM00345">
    <property type="entry name" value="HTH_GNTR"/>
    <property type="match status" value="1"/>
</dbReference>
<dbReference type="InterPro" id="IPR011711">
    <property type="entry name" value="GntR_C"/>
</dbReference>
<dbReference type="Pfam" id="PF07729">
    <property type="entry name" value="FCD"/>
    <property type="match status" value="1"/>
</dbReference>
<reference evidence="6" key="2">
    <citation type="submission" date="2018-10" db="EMBL/GenBank/DDBJ databases">
        <authorList>
            <person name="Wang Y."/>
            <person name="Wang J."/>
            <person name="Yang X."/>
            <person name="Wang Z."/>
            <person name="Huang Y."/>
        </authorList>
    </citation>
    <scope>NUCLEOTIDE SEQUENCE [LARGE SCALE GENOMIC DNA]</scope>
    <source>
        <strain evidence="6">J015</strain>
    </source>
</reference>
<evidence type="ECO:0000256" key="2">
    <source>
        <dbReference type="ARBA" id="ARBA00023125"/>
    </source>
</evidence>
<reference evidence="5 6" key="1">
    <citation type="submission" date="2018-10" db="EMBL/GenBank/DDBJ databases">
        <title>Genome-guide identification and characterization of bacteria that degrade polycyclic aromatic hydrocarbons and resist hexavalent chromium simultaneously.</title>
        <authorList>
            <person name="Feng H."/>
        </authorList>
    </citation>
    <scope>NUCLEOTIDE SEQUENCE [LARGE SCALE GENOMIC DNA]</scope>
    <source>
        <strain evidence="5 6">J015</strain>
    </source>
</reference>
<evidence type="ECO:0000313" key="5">
    <source>
        <dbReference type="EMBL" id="RKO24529.1"/>
    </source>
</evidence>
<protein>
    <submittedName>
        <fullName evidence="5">GntR family transcriptional regulator</fullName>
    </submittedName>
</protein>
<dbReference type="SUPFAM" id="SSF48008">
    <property type="entry name" value="GntR ligand-binding domain-like"/>
    <property type="match status" value="1"/>
</dbReference>
<proteinExistence type="predicted"/>
<gene>
    <name evidence="5" type="ORF">D7Z96_08860</name>
</gene>
<dbReference type="PANTHER" id="PTHR43537:SF45">
    <property type="entry name" value="GNTR FAMILY REGULATORY PROTEIN"/>
    <property type="match status" value="1"/>
</dbReference>
<dbReference type="GO" id="GO:0003700">
    <property type="term" value="F:DNA-binding transcription factor activity"/>
    <property type="evidence" value="ECO:0007669"/>
    <property type="project" value="InterPro"/>
</dbReference>
<dbReference type="CDD" id="cd07377">
    <property type="entry name" value="WHTH_GntR"/>
    <property type="match status" value="1"/>
</dbReference>
<evidence type="ECO:0000256" key="1">
    <source>
        <dbReference type="ARBA" id="ARBA00023015"/>
    </source>
</evidence>
<dbReference type="EMBL" id="RBNH01000006">
    <property type="protein sequence ID" value="RKO24529.1"/>
    <property type="molecule type" value="Genomic_DNA"/>
</dbReference>
<dbReference type="AlphaFoldDB" id="A0A3B0FXK8"/>
<dbReference type="PANTHER" id="PTHR43537">
    <property type="entry name" value="TRANSCRIPTIONAL REGULATOR, GNTR FAMILY"/>
    <property type="match status" value="1"/>
</dbReference>
<dbReference type="SUPFAM" id="SSF46785">
    <property type="entry name" value="Winged helix' DNA-binding domain"/>
    <property type="match status" value="1"/>
</dbReference>
<evidence type="ECO:0000259" key="4">
    <source>
        <dbReference type="PROSITE" id="PS50949"/>
    </source>
</evidence>
<evidence type="ECO:0000256" key="3">
    <source>
        <dbReference type="ARBA" id="ARBA00023163"/>
    </source>
</evidence>
<dbReference type="InterPro" id="IPR000524">
    <property type="entry name" value="Tscrpt_reg_HTH_GntR"/>
</dbReference>
<dbReference type="InterPro" id="IPR008920">
    <property type="entry name" value="TF_FadR/GntR_C"/>
</dbReference>
<name>A0A3B0FXK8_PSEPS</name>
<organism evidence="5 6">
    <name type="scientific">Pseudarthrobacter phenanthrenivorans</name>
    <name type="common">Arthrobacter phenanthrenivorans</name>
    <dbReference type="NCBI Taxonomy" id="361575"/>
    <lineage>
        <taxon>Bacteria</taxon>
        <taxon>Bacillati</taxon>
        <taxon>Actinomycetota</taxon>
        <taxon>Actinomycetes</taxon>
        <taxon>Micrococcales</taxon>
        <taxon>Micrococcaceae</taxon>
        <taxon>Pseudarthrobacter</taxon>
    </lineage>
</organism>
<keyword evidence="1" id="KW-0805">Transcription regulation</keyword>